<dbReference type="InterPro" id="IPR005543">
    <property type="entry name" value="PASTA_dom"/>
</dbReference>
<accession>A0A1T5E4V7</accession>
<dbReference type="Pfam" id="PF03793">
    <property type="entry name" value="PASTA"/>
    <property type="match status" value="1"/>
</dbReference>
<evidence type="ECO:0000313" key="3">
    <source>
        <dbReference type="Proteomes" id="UP000190852"/>
    </source>
</evidence>
<dbReference type="EMBL" id="FUYQ01000023">
    <property type="protein sequence ID" value="SKB78833.1"/>
    <property type="molecule type" value="Genomic_DNA"/>
</dbReference>
<dbReference type="Proteomes" id="UP000190852">
    <property type="component" value="Unassembled WGS sequence"/>
</dbReference>
<evidence type="ECO:0000313" key="2">
    <source>
        <dbReference type="EMBL" id="SKB78833.1"/>
    </source>
</evidence>
<organism evidence="2 3">
    <name type="scientific">Parabacteroides chartae</name>
    <dbReference type="NCBI Taxonomy" id="1037355"/>
    <lineage>
        <taxon>Bacteria</taxon>
        <taxon>Pseudomonadati</taxon>
        <taxon>Bacteroidota</taxon>
        <taxon>Bacteroidia</taxon>
        <taxon>Bacteroidales</taxon>
        <taxon>Tannerellaceae</taxon>
        <taxon>Parabacteroides</taxon>
    </lineage>
</organism>
<dbReference type="Gene3D" id="3.30.10.20">
    <property type="match status" value="2"/>
</dbReference>
<dbReference type="CDD" id="cd06577">
    <property type="entry name" value="PASTA_pknB"/>
    <property type="match status" value="1"/>
</dbReference>
<protein>
    <submittedName>
        <fullName evidence="2">PASTA domain-containing protein</fullName>
    </submittedName>
</protein>
<dbReference type="PROSITE" id="PS51178">
    <property type="entry name" value="PASTA"/>
    <property type="match status" value="1"/>
</dbReference>
<evidence type="ECO:0000259" key="1">
    <source>
        <dbReference type="PROSITE" id="PS51178"/>
    </source>
</evidence>
<keyword evidence="3" id="KW-1185">Reference proteome</keyword>
<sequence length="206" mass="22492">MKQNIIKILKNPFVANLLLAGLITLVLLGVVMAWLSSYTRHNEAVVVPDVKGLKIEEAAAFFERSNLRYNVIDSVFSSEVPSGAIVEMVPEAGSKVKDGRIVFLTINASSTQTAPIPNVKDLSFRQAQALLQATGFTSVEIEYVPGDYKDLVIGVEHRGRMLNSGEKVSLKAALVLKVSSGEANPLDSLLDSTEVQELDSEEENWF</sequence>
<dbReference type="AlphaFoldDB" id="A0A1T5E4V7"/>
<dbReference type="SMART" id="SM00740">
    <property type="entry name" value="PASTA"/>
    <property type="match status" value="2"/>
</dbReference>
<dbReference type="RefSeq" id="WP_079684203.1">
    <property type="nucleotide sequence ID" value="NZ_FUYQ01000023.1"/>
</dbReference>
<name>A0A1T5E4V7_9BACT</name>
<feature type="domain" description="PASTA" evidence="1">
    <location>
        <begin position="41"/>
        <end position="108"/>
    </location>
</feature>
<gene>
    <name evidence="2" type="ORF">SAMN05660349_02785</name>
</gene>
<reference evidence="3" key="1">
    <citation type="submission" date="2017-02" db="EMBL/GenBank/DDBJ databases">
        <authorList>
            <person name="Varghese N."/>
            <person name="Submissions S."/>
        </authorList>
    </citation>
    <scope>NUCLEOTIDE SEQUENCE [LARGE SCALE GENOMIC DNA]</scope>
    <source>
        <strain evidence="3">DSM 24967</strain>
    </source>
</reference>
<dbReference type="SUPFAM" id="SSF54184">
    <property type="entry name" value="Penicillin-binding protein 2x (pbp-2x), c-terminal domain"/>
    <property type="match status" value="1"/>
</dbReference>
<proteinExistence type="predicted"/>